<reference evidence="1" key="1">
    <citation type="journal article" date="2023" name="G3 (Bethesda)">
        <title>Whole genome assemblies of Zophobas morio and Tenebrio molitor.</title>
        <authorList>
            <person name="Kaur S."/>
            <person name="Stinson S.A."/>
            <person name="diCenzo G.C."/>
        </authorList>
    </citation>
    <scope>NUCLEOTIDE SEQUENCE</scope>
    <source>
        <strain evidence="1">QUZm001</strain>
    </source>
</reference>
<sequence length="98" mass="10221">MYVAGVDTDQVNQYAEGTNGTKDAAKFLTSGLKDLKGSTEIALAHTVEYADQVSQEALGKLASDNGINMDNMSFVDGTTDEAVTDATKIAELKAAGSD</sequence>
<evidence type="ECO:0000313" key="2">
    <source>
        <dbReference type="Proteomes" id="UP001168821"/>
    </source>
</evidence>
<evidence type="ECO:0000313" key="1">
    <source>
        <dbReference type="EMBL" id="KAJ3636399.1"/>
    </source>
</evidence>
<keyword evidence="2" id="KW-1185">Reference proteome</keyword>
<gene>
    <name evidence="1" type="ORF">Zmor_004233</name>
</gene>
<protein>
    <submittedName>
        <fullName evidence="1">Uncharacterized protein</fullName>
    </submittedName>
</protein>
<dbReference type="EMBL" id="JALNTZ010000136">
    <property type="protein sequence ID" value="KAJ3636399.1"/>
    <property type="molecule type" value="Genomic_DNA"/>
</dbReference>
<accession>A0AA38HKY7</accession>
<comment type="caution">
    <text evidence="1">The sequence shown here is derived from an EMBL/GenBank/DDBJ whole genome shotgun (WGS) entry which is preliminary data.</text>
</comment>
<dbReference type="AlphaFoldDB" id="A0AA38HKY7"/>
<proteinExistence type="predicted"/>
<name>A0AA38HKY7_9CUCU</name>
<organism evidence="1 2">
    <name type="scientific">Zophobas morio</name>
    <dbReference type="NCBI Taxonomy" id="2755281"/>
    <lineage>
        <taxon>Eukaryota</taxon>
        <taxon>Metazoa</taxon>
        <taxon>Ecdysozoa</taxon>
        <taxon>Arthropoda</taxon>
        <taxon>Hexapoda</taxon>
        <taxon>Insecta</taxon>
        <taxon>Pterygota</taxon>
        <taxon>Neoptera</taxon>
        <taxon>Endopterygota</taxon>
        <taxon>Coleoptera</taxon>
        <taxon>Polyphaga</taxon>
        <taxon>Cucujiformia</taxon>
        <taxon>Tenebrionidae</taxon>
        <taxon>Zophobas</taxon>
    </lineage>
</organism>
<dbReference type="Proteomes" id="UP001168821">
    <property type="component" value="Unassembled WGS sequence"/>
</dbReference>